<evidence type="ECO:0000256" key="14">
    <source>
        <dbReference type="PIRSR" id="PIRSR614732-1"/>
    </source>
</evidence>
<evidence type="ECO:0000313" key="17">
    <source>
        <dbReference type="EMBL" id="CAF0741016.1"/>
    </source>
</evidence>
<dbReference type="PANTHER" id="PTHR19278:SF9">
    <property type="entry name" value="URIDINE 5'-MONOPHOSPHATE SYNTHASE"/>
    <property type="match status" value="1"/>
</dbReference>
<dbReference type="GO" id="GO:0004590">
    <property type="term" value="F:orotidine-5'-phosphate decarboxylase activity"/>
    <property type="evidence" value="ECO:0007669"/>
    <property type="project" value="UniProtKB-EC"/>
</dbReference>
<dbReference type="SUPFAM" id="SSF51366">
    <property type="entry name" value="Ribulose-phoshate binding barrel"/>
    <property type="match status" value="1"/>
</dbReference>
<evidence type="ECO:0000256" key="10">
    <source>
        <dbReference type="ARBA" id="ARBA00022793"/>
    </source>
</evidence>
<feature type="binding site" evidence="15">
    <location>
        <position position="269"/>
    </location>
    <ligand>
        <name>substrate</name>
    </ligand>
</feature>
<gene>
    <name evidence="17" type="ORF">OXX778_LOCUS3392</name>
</gene>
<feature type="binding site" evidence="15">
    <location>
        <position position="362"/>
    </location>
    <ligand>
        <name>substrate</name>
    </ligand>
</feature>
<keyword evidence="11" id="KW-0665">Pyrimidine biosynthesis</keyword>
<proteinExistence type="inferred from homology"/>
<feature type="domain" description="Orotidine 5'-phosphate decarboxylase" evidence="16">
    <location>
        <begin position="241"/>
        <end position="459"/>
    </location>
</feature>
<evidence type="ECO:0000256" key="12">
    <source>
        <dbReference type="ARBA" id="ARBA00023239"/>
    </source>
</evidence>
<dbReference type="SUPFAM" id="SSF53271">
    <property type="entry name" value="PRTase-like"/>
    <property type="match status" value="1"/>
</dbReference>
<feature type="binding site" evidence="15">
    <location>
        <position position="444"/>
    </location>
    <ligand>
        <name>substrate</name>
    </ligand>
</feature>
<evidence type="ECO:0000256" key="8">
    <source>
        <dbReference type="ARBA" id="ARBA00022676"/>
    </source>
</evidence>
<evidence type="ECO:0000256" key="13">
    <source>
        <dbReference type="ARBA" id="ARBA00023268"/>
    </source>
</evidence>
<dbReference type="Pfam" id="PF00156">
    <property type="entry name" value="Pribosyltran"/>
    <property type="match status" value="1"/>
</dbReference>
<feature type="active site" description="For OMPdecase activity" evidence="14">
    <location>
        <position position="305"/>
    </location>
</feature>
<dbReference type="Pfam" id="PF00215">
    <property type="entry name" value="OMPdecase"/>
    <property type="match status" value="1"/>
</dbReference>
<feature type="binding site" evidence="15">
    <location>
        <position position="443"/>
    </location>
    <ligand>
        <name>substrate</name>
    </ligand>
</feature>
<dbReference type="CDD" id="cd06223">
    <property type="entry name" value="PRTases_typeI"/>
    <property type="match status" value="1"/>
</dbReference>
<comment type="pathway">
    <text evidence="1">Pyrimidine metabolism; UMP biosynthesis via de novo pathway; UMP from orotate: step 2/2.</text>
</comment>
<comment type="similarity">
    <text evidence="3">In the N-terminal section; belongs to the purine/pyrimidine phosphoribosyltransferase family.</text>
</comment>
<dbReference type="PROSITE" id="PS00156">
    <property type="entry name" value="OMPDECASE"/>
    <property type="match status" value="1"/>
</dbReference>
<dbReference type="InterPro" id="IPR013785">
    <property type="entry name" value="Aldolase_TIM"/>
</dbReference>
<reference evidence="17" key="1">
    <citation type="submission" date="2021-02" db="EMBL/GenBank/DDBJ databases">
        <authorList>
            <person name="Nowell W R."/>
        </authorList>
    </citation>
    <scope>NUCLEOTIDE SEQUENCE</scope>
    <source>
        <strain evidence="17">Ploen Becks lab</strain>
    </source>
</reference>
<keyword evidence="12" id="KW-0456">Lyase</keyword>
<evidence type="ECO:0000259" key="16">
    <source>
        <dbReference type="SMART" id="SM00934"/>
    </source>
</evidence>
<accession>A0A813NK99</accession>
<dbReference type="FunFam" id="3.20.20.70:FF:000114">
    <property type="entry name" value="Decarboxylase,orotidine phosphate"/>
    <property type="match status" value="1"/>
</dbReference>
<name>A0A813NK99_9BILA</name>
<dbReference type="NCBIfam" id="TIGR00336">
    <property type="entry name" value="pyrE"/>
    <property type="match status" value="1"/>
</dbReference>
<evidence type="ECO:0000256" key="7">
    <source>
        <dbReference type="ARBA" id="ARBA00015047"/>
    </source>
</evidence>
<comment type="similarity">
    <text evidence="4">In the C-terminal section; belongs to the OMP decarboxylase family.</text>
</comment>
<dbReference type="UniPathway" id="UPA00070">
    <property type="reaction ID" value="UER00119"/>
</dbReference>
<dbReference type="InterPro" id="IPR023031">
    <property type="entry name" value="OPRT"/>
</dbReference>
<keyword evidence="9" id="KW-0808">Transferase</keyword>
<evidence type="ECO:0000256" key="3">
    <source>
        <dbReference type="ARBA" id="ARBA00006221"/>
    </source>
</evidence>
<dbReference type="InterPro" id="IPR018089">
    <property type="entry name" value="OMPdecase_AS"/>
</dbReference>
<dbReference type="InterPro" id="IPR004467">
    <property type="entry name" value="Or_phspho_trans_dom"/>
</dbReference>
<dbReference type="Proteomes" id="UP000663879">
    <property type="component" value="Unassembled WGS sequence"/>
</dbReference>
<dbReference type="Gene3D" id="3.20.20.70">
    <property type="entry name" value="Aldolase class I"/>
    <property type="match status" value="1"/>
</dbReference>
<evidence type="ECO:0000256" key="6">
    <source>
        <dbReference type="ARBA" id="ARBA00012321"/>
    </source>
</evidence>
<dbReference type="GO" id="GO:0044205">
    <property type="term" value="P:'de novo' UMP biosynthetic process"/>
    <property type="evidence" value="ECO:0007669"/>
    <property type="project" value="UniProtKB-UniPathway"/>
</dbReference>
<dbReference type="InterPro" id="IPR014732">
    <property type="entry name" value="OMPdecase"/>
</dbReference>
<evidence type="ECO:0000256" key="9">
    <source>
        <dbReference type="ARBA" id="ARBA00022679"/>
    </source>
</evidence>
<keyword evidence="18" id="KW-1185">Reference proteome</keyword>
<dbReference type="AlphaFoldDB" id="A0A813NK99"/>
<dbReference type="FunFam" id="3.40.50.2020:FF:000025">
    <property type="entry name" value="Uridine monophosphate synthetase"/>
    <property type="match status" value="1"/>
</dbReference>
<feature type="active site" description="For OMPdecase activity" evidence="14">
    <location>
        <position position="302"/>
    </location>
</feature>
<protein>
    <recommendedName>
        <fullName evidence="7">Uridine 5'-monophosphate synthase</fullName>
        <ecNumber evidence="5">2.4.2.10</ecNumber>
        <ecNumber evidence="6">4.1.1.23</ecNumber>
    </recommendedName>
</protein>
<dbReference type="GO" id="GO:0006207">
    <property type="term" value="P:'de novo' pyrimidine nucleobase biosynthetic process"/>
    <property type="evidence" value="ECO:0007669"/>
    <property type="project" value="InterPro"/>
</dbReference>
<dbReference type="EMBL" id="CAJNOC010000298">
    <property type="protein sequence ID" value="CAF0741016.1"/>
    <property type="molecule type" value="Genomic_DNA"/>
</dbReference>
<dbReference type="Gene3D" id="3.40.50.2020">
    <property type="match status" value="1"/>
</dbReference>
<sequence length="473" mass="53077">MEIEELIIELFNIGCVKFGEFTLKSGLKSPVYFDLRILVSYPKLLKLASVIFAKKISDESIDFDIVCGVPYGAISLATGLCLEINKSMIFKRKDAKSHGTKNLIEGIYKPNDRCLIIDDVITSGISILETIEGLRDHGVQVKDALVLLDREQGGPENVIANNVKIHSVLKTSDVLNILLKRNKINQEMYNKTQEFLNVNRNVSVPTKPVKEKEISFEERAEITNNKMAKKLFQIMSLKQSNLCFSADVESFDLLLKLADEIGPNICILKTHIDILNDFNMDKVQELVNLSIKHNFLIFEDRKFADIGNTVKSQYSGGVYKISQWSNFVNAHSIAGSGCVQGLKEAALQYDEPKGCLLIAQLSCKNNLIDKTYTEKTVKLAEEHSDFIFGFICQNKLTDNPGFIHITPGIQFNENNGMSDNLGQQYTTPEMAILQNKCDVIVVGRGILKSENPAETALKYKNTAYEAYLKRLNL</sequence>
<evidence type="ECO:0000256" key="4">
    <source>
        <dbReference type="ARBA" id="ARBA00009769"/>
    </source>
</evidence>
<evidence type="ECO:0000256" key="1">
    <source>
        <dbReference type="ARBA" id="ARBA00004861"/>
    </source>
</evidence>
<dbReference type="InterPro" id="IPR001754">
    <property type="entry name" value="OMPdeCOase_dom"/>
</dbReference>
<organism evidence="17 18">
    <name type="scientific">Brachionus calyciflorus</name>
    <dbReference type="NCBI Taxonomy" id="104777"/>
    <lineage>
        <taxon>Eukaryota</taxon>
        <taxon>Metazoa</taxon>
        <taxon>Spiralia</taxon>
        <taxon>Gnathifera</taxon>
        <taxon>Rotifera</taxon>
        <taxon>Eurotatoria</taxon>
        <taxon>Monogononta</taxon>
        <taxon>Pseudotrocha</taxon>
        <taxon>Ploima</taxon>
        <taxon>Brachionidae</taxon>
        <taxon>Brachionus</taxon>
    </lineage>
</organism>
<dbReference type="OrthoDB" id="10263753at2759"/>
<keyword evidence="8" id="KW-0328">Glycosyltransferase</keyword>
<dbReference type="CDD" id="cd04725">
    <property type="entry name" value="OMP_decarboxylase_like"/>
    <property type="match status" value="1"/>
</dbReference>
<dbReference type="SMART" id="SM00934">
    <property type="entry name" value="OMPdecase"/>
    <property type="match status" value="1"/>
</dbReference>
<dbReference type="EC" id="4.1.1.23" evidence="6"/>
<comment type="caution">
    <text evidence="17">The sequence shown here is derived from an EMBL/GenBank/DDBJ whole genome shotgun (WGS) entry which is preliminary data.</text>
</comment>
<evidence type="ECO:0000256" key="15">
    <source>
        <dbReference type="PIRSR" id="PIRSR614732-2"/>
    </source>
</evidence>
<comment type="pathway">
    <text evidence="2">Pyrimidine metabolism; UMP biosynthesis via de novo pathway; UMP from orotate: step 1/2.</text>
</comment>
<evidence type="ECO:0000256" key="2">
    <source>
        <dbReference type="ARBA" id="ARBA00004889"/>
    </source>
</evidence>
<dbReference type="InterPro" id="IPR029057">
    <property type="entry name" value="PRTase-like"/>
</dbReference>
<dbReference type="PANTHER" id="PTHR19278">
    <property type="entry name" value="OROTATE PHOSPHORIBOSYLTRANSFERASE"/>
    <property type="match status" value="1"/>
</dbReference>
<dbReference type="EC" id="2.4.2.10" evidence="5"/>
<evidence type="ECO:0000256" key="11">
    <source>
        <dbReference type="ARBA" id="ARBA00022975"/>
    </source>
</evidence>
<keyword evidence="10" id="KW-0210">Decarboxylase</keyword>
<feature type="binding site" evidence="15">
    <location>
        <position position="423"/>
    </location>
    <ligand>
        <name>substrate</name>
    </ligand>
</feature>
<keyword evidence="13" id="KW-0511">Multifunctional enzyme</keyword>
<dbReference type="GO" id="GO:0004588">
    <property type="term" value="F:orotate phosphoribosyltransferase activity"/>
    <property type="evidence" value="ECO:0007669"/>
    <property type="project" value="UniProtKB-EC"/>
</dbReference>
<dbReference type="InterPro" id="IPR000836">
    <property type="entry name" value="PRTase_dom"/>
</dbReference>
<dbReference type="InterPro" id="IPR011060">
    <property type="entry name" value="RibuloseP-bd_barrel"/>
</dbReference>
<dbReference type="HAMAP" id="MF_01208">
    <property type="entry name" value="PyrE"/>
    <property type="match status" value="1"/>
</dbReference>
<dbReference type="NCBIfam" id="TIGR01740">
    <property type="entry name" value="pyrF"/>
    <property type="match status" value="1"/>
</dbReference>
<feature type="active site" description="For OMPdecase activity" evidence="14">
    <location>
        <position position="300"/>
    </location>
</feature>
<feature type="binding site" evidence="15">
    <location>
        <position position="247"/>
    </location>
    <ligand>
        <name>substrate</name>
    </ligand>
</feature>
<evidence type="ECO:0000313" key="18">
    <source>
        <dbReference type="Proteomes" id="UP000663879"/>
    </source>
</evidence>
<evidence type="ECO:0000256" key="5">
    <source>
        <dbReference type="ARBA" id="ARBA00011971"/>
    </source>
</evidence>